<protein>
    <submittedName>
        <fullName evidence="1">Uncharacterized protein</fullName>
    </submittedName>
</protein>
<proteinExistence type="predicted"/>
<feature type="non-terminal residue" evidence="1">
    <location>
        <position position="1"/>
    </location>
</feature>
<reference evidence="1" key="1">
    <citation type="journal article" date="2015" name="Nature">
        <title>Complex archaea that bridge the gap between prokaryotes and eukaryotes.</title>
        <authorList>
            <person name="Spang A."/>
            <person name="Saw J.H."/>
            <person name="Jorgensen S.L."/>
            <person name="Zaremba-Niedzwiedzka K."/>
            <person name="Martijn J."/>
            <person name="Lind A.E."/>
            <person name="van Eijk R."/>
            <person name="Schleper C."/>
            <person name="Guy L."/>
            <person name="Ettema T.J."/>
        </authorList>
    </citation>
    <scope>NUCLEOTIDE SEQUENCE</scope>
</reference>
<comment type="caution">
    <text evidence="1">The sequence shown here is derived from an EMBL/GenBank/DDBJ whole genome shotgun (WGS) entry which is preliminary data.</text>
</comment>
<evidence type="ECO:0000313" key="1">
    <source>
        <dbReference type="EMBL" id="KKK54346.1"/>
    </source>
</evidence>
<accession>A0A0F8Z2K2</accession>
<gene>
    <name evidence="1" type="ORF">LCGC14_3085690</name>
</gene>
<dbReference type="AlphaFoldDB" id="A0A0F8Z2K2"/>
<sequence>HKIYTQIEAIVTKKKYFLLEALAEKLPPVF</sequence>
<name>A0A0F8Z2K2_9ZZZZ</name>
<organism evidence="1">
    <name type="scientific">marine sediment metagenome</name>
    <dbReference type="NCBI Taxonomy" id="412755"/>
    <lineage>
        <taxon>unclassified sequences</taxon>
        <taxon>metagenomes</taxon>
        <taxon>ecological metagenomes</taxon>
    </lineage>
</organism>
<dbReference type="EMBL" id="LAZR01066041">
    <property type="protein sequence ID" value="KKK54346.1"/>
    <property type="molecule type" value="Genomic_DNA"/>
</dbReference>